<feature type="compositionally biased region" description="Acidic residues" evidence="3">
    <location>
        <begin position="226"/>
        <end position="240"/>
    </location>
</feature>
<feature type="compositionally biased region" description="Polar residues" evidence="3">
    <location>
        <begin position="291"/>
        <end position="300"/>
    </location>
</feature>
<evidence type="ECO:0000256" key="1">
    <source>
        <dbReference type="ARBA" id="ARBA00010926"/>
    </source>
</evidence>
<dbReference type="GO" id="GO:0019901">
    <property type="term" value="F:protein kinase binding"/>
    <property type="evidence" value="ECO:0007669"/>
    <property type="project" value="TreeGrafter"/>
</dbReference>
<dbReference type="InterPro" id="IPR014756">
    <property type="entry name" value="Ig_E-set"/>
</dbReference>
<gene>
    <name evidence="5" type="ORF">HG537_0A05420</name>
</gene>
<dbReference type="InterPro" id="IPR032640">
    <property type="entry name" value="AMPK1_CBM"/>
</dbReference>
<dbReference type="SMART" id="SM01010">
    <property type="entry name" value="AMPKBI"/>
    <property type="match status" value="1"/>
</dbReference>
<proteinExistence type="inferred from homology"/>
<dbReference type="GO" id="GO:0005737">
    <property type="term" value="C:cytoplasm"/>
    <property type="evidence" value="ECO:0007669"/>
    <property type="project" value="TreeGrafter"/>
</dbReference>
<feature type="compositionally biased region" description="Basic residues" evidence="3">
    <location>
        <begin position="56"/>
        <end position="66"/>
    </location>
</feature>
<dbReference type="GO" id="GO:0031588">
    <property type="term" value="C:nucleotide-activated protein kinase complex"/>
    <property type="evidence" value="ECO:0007669"/>
    <property type="project" value="TreeGrafter"/>
</dbReference>
<dbReference type="AlphaFoldDB" id="A0A7H9HPL9"/>
<dbReference type="InterPro" id="IPR006828">
    <property type="entry name" value="ASC_dom"/>
</dbReference>
<dbReference type="Proteomes" id="UP000510647">
    <property type="component" value="Chromosome 1"/>
</dbReference>
<organism evidence="5 6">
    <name type="scientific">Torulaspora globosa</name>
    <dbReference type="NCBI Taxonomy" id="48254"/>
    <lineage>
        <taxon>Eukaryota</taxon>
        <taxon>Fungi</taxon>
        <taxon>Dikarya</taxon>
        <taxon>Ascomycota</taxon>
        <taxon>Saccharomycotina</taxon>
        <taxon>Saccharomycetes</taxon>
        <taxon>Saccharomycetales</taxon>
        <taxon>Saccharomycetaceae</taxon>
        <taxon>Torulaspora</taxon>
    </lineage>
</organism>
<evidence type="ECO:0000256" key="2">
    <source>
        <dbReference type="ARBA" id="ARBA00022553"/>
    </source>
</evidence>
<dbReference type="PANTHER" id="PTHR10343">
    <property type="entry name" value="5'-AMP-ACTIVATED PROTEIN KINASE , BETA SUBUNIT"/>
    <property type="match status" value="1"/>
</dbReference>
<dbReference type="InterPro" id="IPR037256">
    <property type="entry name" value="ASC_dom_sf"/>
</dbReference>
<dbReference type="EMBL" id="CP059267">
    <property type="protein sequence ID" value="QLQ78295.1"/>
    <property type="molecule type" value="Genomic_DNA"/>
</dbReference>
<dbReference type="Pfam" id="PF16561">
    <property type="entry name" value="AMPK1_CBM"/>
    <property type="match status" value="1"/>
</dbReference>
<dbReference type="InterPro" id="IPR050827">
    <property type="entry name" value="CRP1_MDG1_kinase"/>
</dbReference>
<feature type="region of interest" description="Disordered" evidence="3">
    <location>
        <begin position="618"/>
        <end position="640"/>
    </location>
</feature>
<dbReference type="Pfam" id="PF04739">
    <property type="entry name" value="AMPKBI"/>
    <property type="match status" value="1"/>
</dbReference>
<feature type="region of interest" description="Disordered" evidence="3">
    <location>
        <begin position="182"/>
        <end position="201"/>
    </location>
</feature>
<feature type="compositionally biased region" description="Polar residues" evidence="3">
    <location>
        <begin position="121"/>
        <end position="138"/>
    </location>
</feature>
<evidence type="ECO:0000313" key="5">
    <source>
        <dbReference type="EMBL" id="QLQ78295.1"/>
    </source>
</evidence>
<dbReference type="OrthoDB" id="531008at2759"/>
<dbReference type="SUPFAM" id="SSF81296">
    <property type="entry name" value="E set domains"/>
    <property type="match status" value="1"/>
</dbReference>
<dbReference type="GO" id="GO:0007165">
    <property type="term" value="P:signal transduction"/>
    <property type="evidence" value="ECO:0007669"/>
    <property type="project" value="TreeGrafter"/>
</dbReference>
<protein>
    <recommendedName>
        <fullName evidence="4">Association with the SNF1 complex (ASC) domain-containing protein</fullName>
    </recommendedName>
</protein>
<evidence type="ECO:0000256" key="3">
    <source>
        <dbReference type="SAM" id="MobiDB-lite"/>
    </source>
</evidence>
<feature type="region of interest" description="Disordered" evidence="3">
    <location>
        <begin position="360"/>
        <end position="384"/>
    </location>
</feature>
<feature type="compositionally biased region" description="Pro residues" evidence="3">
    <location>
        <begin position="625"/>
        <end position="634"/>
    </location>
</feature>
<feature type="compositionally biased region" description="Basic and acidic residues" evidence="3">
    <location>
        <begin position="360"/>
        <end position="369"/>
    </location>
</feature>
<feature type="region of interest" description="Disordered" evidence="3">
    <location>
        <begin position="318"/>
        <end position="337"/>
    </location>
</feature>
<dbReference type="Gene3D" id="6.20.250.60">
    <property type="match status" value="1"/>
</dbReference>
<name>A0A7H9HPL9_9SACH</name>
<feature type="region of interest" description="Disordered" evidence="3">
    <location>
        <begin position="508"/>
        <end position="571"/>
    </location>
</feature>
<feature type="region of interest" description="Disordered" evidence="3">
    <location>
        <begin position="213"/>
        <end position="240"/>
    </location>
</feature>
<dbReference type="Gene3D" id="2.60.40.10">
    <property type="entry name" value="Immunoglobulins"/>
    <property type="match status" value="1"/>
</dbReference>
<reference evidence="5 6" key="1">
    <citation type="submission" date="2020-06" db="EMBL/GenBank/DDBJ databases">
        <title>The yeast mating-type switching endonuclease HO is a domesticated member of an unorthodox homing genetic element family.</title>
        <authorList>
            <person name="Coughlan A.Y."/>
            <person name="Lombardi L."/>
            <person name="Braun-Galleani S."/>
            <person name="Martos A.R."/>
            <person name="Galeote V."/>
            <person name="Bigey F."/>
            <person name="Dequin S."/>
            <person name="Byrne K.P."/>
            <person name="Wolfe K.H."/>
        </authorList>
    </citation>
    <scope>NUCLEOTIDE SEQUENCE [LARGE SCALE GENOMIC DNA]</scope>
    <source>
        <strain evidence="5 6">CBS2947</strain>
    </source>
</reference>
<feature type="region of interest" description="Disordered" evidence="3">
    <location>
        <begin position="262"/>
        <end position="306"/>
    </location>
</feature>
<sequence>MGNTPSVQQQQQYQQHVNAANGQSDVIHPFKPGNYGSDIVNSRQQSITSQLFPSRNTRHMKSKKFGSKRDTIHRSQAPSLFKSGYSMENSVKEARESEGSTENINDNMAGLSLKSSHDNGQKPSFLTPGHSTPTVQPTRQDAVPAADLQNRLKSGLKSPRQFQDSVTQNRPSVVALKKNLMDDSEASSMSPGSPSADNSRSESVDIYGALHLRSPESPASKKNEENNDADADTSDLDDISDDGYLQCEDVVLNQSFLQNVLRRDMKRKRPKNAKEKQGNTNQTERSKIDKNTFSYESLENGNLPESKKLKSLGYDAKLPTFQSTSSPSKKEARNDGFDGFDHLRHDLGFNRIDSFEKGSIEHREVERTSPNRQNSSSISPSINSILSNAEPEKVHVILKWRDPIEDPSKCKITVISTDIASALNFDPSDKSFHGTFSMEFDEKDRTFYVPDLWLPPGIYKFQFIINGEIRHSNALPSATDSVGNIVNWFEVLPGYEEVEPYRNEIEVPNYSQQINEPDKTHRNSSPSQGTLMEPVPNRGERPPLSARHTSSYSNRPERSGTPYSDYTGVSRCNSAMRKSPMMQQTSSSIDLITALKPKKYEYSNEIPELFKAGNLVSQNDENEFPTPPQPPAEPPSYDQPSFLQNVVDCNQDNLFANLQQGGLLDAETAEQLFLDKYPVPDLPVYLNSTYLNKIFNEFQKPNYLSGNSNGLNHIIPHVNLNHLLTSSIREEMISVGCTTRYEGKFITQIIYAPCYYASGSKKETNRN</sequence>
<accession>A0A7H9HPL9</accession>
<comment type="similarity">
    <text evidence="1">Belongs to the 5'-AMP-activated protein kinase beta subunit family.</text>
</comment>
<dbReference type="SUPFAM" id="SSF160219">
    <property type="entry name" value="AMPKBI-like"/>
    <property type="match status" value="1"/>
</dbReference>
<dbReference type="GO" id="GO:0005634">
    <property type="term" value="C:nucleus"/>
    <property type="evidence" value="ECO:0007669"/>
    <property type="project" value="TreeGrafter"/>
</dbReference>
<dbReference type="InterPro" id="IPR013783">
    <property type="entry name" value="Ig-like_fold"/>
</dbReference>
<feature type="compositionally biased region" description="Polar residues" evidence="3">
    <location>
        <begin position="39"/>
        <end position="55"/>
    </location>
</feature>
<evidence type="ECO:0000313" key="6">
    <source>
        <dbReference type="Proteomes" id="UP000510647"/>
    </source>
</evidence>
<dbReference type="CDD" id="cd02859">
    <property type="entry name" value="E_set_AMPKbeta_like_N"/>
    <property type="match status" value="1"/>
</dbReference>
<feature type="compositionally biased region" description="Low complexity" evidence="3">
    <location>
        <begin position="374"/>
        <end position="384"/>
    </location>
</feature>
<evidence type="ECO:0000259" key="4">
    <source>
        <dbReference type="SMART" id="SM01010"/>
    </source>
</evidence>
<keyword evidence="2" id="KW-0597">Phosphoprotein</keyword>
<keyword evidence="6" id="KW-1185">Reference proteome</keyword>
<feature type="domain" description="Association with the SNF1 complex (ASC)" evidence="4">
    <location>
        <begin position="628"/>
        <end position="754"/>
    </location>
</feature>
<feature type="compositionally biased region" description="Low complexity" evidence="3">
    <location>
        <begin position="186"/>
        <end position="198"/>
    </location>
</feature>
<feature type="region of interest" description="Disordered" evidence="3">
    <location>
        <begin position="1"/>
        <end position="138"/>
    </location>
</feature>
<dbReference type="PANTHER" id="PTHR10343:SF87">
    <property type="entry name" value="SNF1 PROTEIN KINASE SUBUNIT BETA-1"/>
    <property type="match status" value="1"/>
</dbReference>
<feature type="compositionally biased region" description="Basic and acidic residues" evidence="3">
    <location>
        <begin position="328"/>
        <end position="337"/>
    </location>
</feature>